<protein>
    <submittedName>
        <fullName evidence="1">Uncharacterized protein</fullName>
    </submittedName>
</protein>
<dbReference type="SUPFAM" id="SSF51971">
    <property type="entry name" value="Nucleotide-binding domain"/>
    <property type="match status" value="1"/>
</dbReference>
<accession>A0AAD7MQR5</accession>
<name>A0AAD7MQR5_9AGAR</name>
<dbReference type="EMBL" id="JARJLG010000204">
    <property type="protein sequence ID" value="KAJ7728588.1"/>
    <property type="molecule type" value="Genomic_DNA"/>
</dbReference>
<organism evidence="1 2">
    <name type="scientific">Mycena maculata</name>
    <dbReference type="NCBI Taxonomy" id="230809"/>
    <lineage>
        <taxon>Eukaryota</taxon>
        <taxon>Fungi</taxon>
        <taxon>Dikarya</taxon>
        <taxon>Basidiomycota</taxon>
        <taxon>Agaricomycotina</taxon>
        <taxon>Agaricomycetes</taxon>
        <taxon>Agaricomycetidae</taxon>
        <taxon>Agaricales</taxon>
        <taxon>Marasmiineae</taxon>
        <taxon>Mycenaceae</taxon>
        <taxon>Mycena</taxon>
    </lineage>
</organism>
<dbReference type="Pfam" id="PF13450">
    <property type="entry name" value="NAD_binding_8"/>
    <property type="match status" value="1"/>
</dbReference>
<evidence type="ECO:0000313" key="2">
    <source>
        <dbReference type="Proteomes" id="UP001215280"/>
    </source>
</evidence>
<comment type="caution">
    <text evidence="1">The sequence shown here is derived from an EMBL/GenBank/DDBJ whole genome shotgun (WGS) entry which is preliminary data.</text>
</comment>
<proteinExistence type="predicted"/>
<keyword evidence="2" id="KW-1185">Reference proteome</keyword>
<evidence type="ECO:0000313" key="1">
    <source>
        <dbReference type="EMBL" id="KAJ7728588.1"/>
    </source>
</evidence>
<dbReference type="AlphaFoldDB" id="A0AAD7MQR5"/>
<reference evidence="1" key="1">
    <citation type="submission" date="2023-03" db="EMBL/GenBank/DDBJ databases">
        <title>Massive genome expansion in bonnet fungi (Mycena s.s.) driven by repeated elements and novel gene families across ecological guilds.</title>
        <authorList>
            <consortium name="Lawrence Berkeley National Laboratory"/>
            <person name="Harder C.B."/>
            <person name="Miyauchi S."/>
            <person name="Viragh M."/>
            <person name="Kuo A."/>
            <person name="Thoen E."/>
            <person name="Andreopoulos B."/>
            <person name="Lu D."/>
            <person name="Skrede I."/>
            <person name="Drula E."/>
            <person name="Henrissat B."/>
            <person name="Morin E."/>
            <person name="Kohler A."/>
            <person name="Barry K."/>
            <person name="LaButti K."/>
            <person name="Morin E."/>
            <person name="Salamov A."/>
            <person name="Lipzen A."/>
            <person name="Mereny Z."/>
            <person name="Hegedus B."/>
            <person name="Baldrian P."/>
            <person name="Stursova M."/>
            <person name="Weitz H."/>
            <person name="Taylor A."/>
            <person name="Grigoriev I.V."/>
            <person name="Nagy L.G."/>
            <person name="Martin F."/>
            <person name="Kauserud H."/>
        </authorList>
    </citation>
    <scope>NUCLEOTIDE SEQUENCE</scope>
    <source>
        <strain evidence="1">CBHHK188m</strain>
    </source>
</reference>
<dbReference type="Gene3D" id="3.40.50.720">
    <property type="entry name" value="NAD(P)-binding Rossmann-like Domain"/>
    <property type="match status" value="1"/>
</dbReference>
<dbReference type="Proteomes" id="UP001215280">
    <property type="component" value="Unassembled WGS sequence"/>
</dbReference>
<gene>
    <name evidence="1" type="ORF">DFH07DRAFT_222021</name>
</gene>
<sequence length="122" mass="13279">MKVAVVGSGVSGPGATWARSFLSFEHEVHLYEAYNRPGGHANTVEFTPRERNQKTVSARNENFADRDDLQRLARRRSVSTQAGTSSAELTTANGATATYDHVMSSSLAIPIPCCPFLRPARV</sequence>